<proteinExistence type="predicted"/>
<feature type="transmembrane region" description="Helical" evidence="1">
    <location>
        <begin position="101"/>
        <end position="127"/>
    </location>
</feature>
<dbReference type="InterPro" id="IPR043993">
    <property type="entry name" value="T4SS_pilin"/>
</dbReference>
<dbReference type="Pfam" id="PF18895">
    <property type="entry name" value="T4SS_pilin"/>
    <property type="match status" value="1"/>
</dbReference>
<reference evidence="3" key="1">
    <citation type="submission" date="2017-09" db="EMBL/GenBank/DDBJ databases">
        <title>Depth-based differentiation of microbial function through sediment-hosted aquifers and enrichment of novel symbionts in the deep terrestrial subsurface.</title>
        <authorList>
            <person name="Probst A.J."/>
            <person name="Ladd B."/>
            <person name="Jarett J.K."/>
            <person name="Geller-Mcgrath D.E."/>
            <person name="Sieber C.M.K."/>
            <person name="Emerson J.B."/>
            <person name="Anantharaman K."/>
            <person name="Thomas B.C."/>
            <person name="Malmstrom R."/>
            <person name="Stieglmeier M."/>
            <person name="Klingl A."/>
            <person name="Woyke T."/>
            <person name="Ryan C.M."/>
            <person name="Banfield J.F."/>
        </authorList>
    </citation>
    <scope>NUCLEOTIDE SEQUENCE [LARGE SCALE GENOMIC DNA]</scope>
</reference>
<evidence type="ECO:0000313" key="2">
    <source>
        <dbReference type="EMBL" id="PIT87032.1"/>
    </source>
</evidence>
<evidence type="ECO:0000256" key="1">
    <source>
        <dbReference type="SAM" id="Phobius"/>
    </source>
</evidence>
<sequence length="142" mass="15093">MKYLNYLRPAIIGAIIIFSLFGVGQTGLAGPNVNLYTSNVAGKSGFDTNVTNTTLSETIGQIIRVVLTMTASLFLALTVYAGILWMTAGGSEEKVGKATKILYMSIIGLIIVFAAYGITTFVLWAVMQGVQESNCPWGPGTC</sequence>
<feature type="transmembrane region" description="Helical" evidence="1">
    <location>
        <begin position="62"/>
        <end position="89"/>
    </location>
</feature>
<protein>
    <submittedName>
        <fullName evidence="2">Uncharacterized protein</fullName>
    </submittedName>
</protein>
<organism evidence="2 3">
    <name type="scientific">Candidatus Magasanikbacteria bacterium CG10_big_fil_rev_8_21_14_0_10_40_10</name>
    <dbReference type="NCBI Taxonomy" id="1974648"/>
    <lineage>
        <taxon>Bacteria</taxon>
        <taxon>Candidatus Magasanikiibacteriota</taxon>
    </lineage>
</organism>
<gene>
    <name evidence="2" type="ORF">COU31_05090</name>
</gene>
<dbReference type="EMBL" id="PFBX01000055">
    <property type="protein sequence ID" value="PIT87032.1"/>
    <property type="molecule type" value="Genomic_DNA"/>
</dbReference>
<keyword evidence="1" id="KW-1133">Transmembrane helix</keyword>
<accession>A0A2M6W2M0</accession>
<keyword evidence="1" id="KW-0812">Transmembrane</keyword>
<name>A0A2M6W2M0_9BACT</name>
<dbReference type="Proteomes" id="UP000231183">
    <property type="component" value="Unassembled WGS sequence"/>
</dbReference>
<keyword evidence="1" id="KW-0472">Membrane</keyword>
<dbReference type="AlphaFoldDB" id="A0A2M6W2M0"/>
<comment type="caution">
    <text evidence="2">The sequence shown here is derived from an EMBL/GenBank/DDBJ whole genome shotgun (WGS) entry which is preliminary data.</text>
</comment>
<evidence type="ECO:0000313" key="3">
    <source>
        <dbReference type="Proteomes" id="UP000231183"/>
    </source>
</evidence>